<feature type="transmembrane region" description="Helical" evidence="2">
    <location>
        <begin position="262"/>
        <end position="284"/>
    </location>
</feature>
<dbReference type="Proteomes" id="UP001501057">
    <property type="component" value="Unassembled WGS sequence"/>
</dbReference>
<evidence type="ECO:0000256" key="1">
    <source>
        <dbReference type="SAM" id="MobiDB-lite"/>
    </source>
</evidence>
<feature type="transmembrane region" description="Helical" evidence="2">
    <location>
        <begin position="189"/>
        <end position="208"/>
    </location>
</feature>
<comment type="caution">
    <text evidence="3">The sequence shown here is derived from an EMBL/GenBank/DDBJ whole genome shotgun (WGS) entry which is preliminary data.</text>
</comment>
<evidence type="ECO:0000313" key="4">
    <source>
        <dbReference type="Proteomes" id="UP001501057"/>
    </source>
</evidence>
<keyword evidence="2" id="KW-1133">Transmembrane helix</keyword>
<keyword evidence="2" id="KW-0472">Membrane</keyword>
<name>A0ABN2JTW5_9ACTN</name>
<feature type="transmembrane region" description="Helical" evidence="2">
    <location>
        <begin position="128"/>
        <end position="150"/>
    </location>
</feature>
<dbReference type="Pfam" id="PF12811">
    <property type="entry name" value="BaxI_1"/>
    <property type="match status" value="1"/>
</dbReference>
<proteinExistence type="predicted"/>
<accession>A0ABN2JTW5</accession>
<keyword evidence="2" id="KW-0812">Transmembrane</keyword>
<organism evidence="3 4">
    <name type="scientific">Aeromicrobium alkaliterrae</name>
    <dbReference type="NCBI Taxonomy" id="302168"/>
    <lineage>
        <taxon>Bacteria</taxon>
        <taxon>Bacillati</taxon>
        <taxon>Actinomycetota</taxon>
        <taxon>Actinomycetes</taxon>
        <taxon>Propionibacteriales</taxon>
        <taxon>Nocardioidaceae</taxon>
        <taxon>Aeromicrobium</taxon>
    </lineage>
</organism>
<dbReference type="PANTHER" id="PTHR41282:SF1">
    <property type="entry name" value="CONSERVED TRANSMEMBRANE PROTEIN-RELATED"/>
    <property type="match status" value="1"/>
</dbReference>
<dbReference type="PANTHER" id="PTHR41282">
    <property type="entry name" value="CONSERVED TRANSMEMBRANE PROTEIN-RELATED"/>
    <property type="match status" value="1"/>
</dbReference>
<protein>
    <submittedName>
        <fullName evidence="3">Bax inhibitor-1/YccA family protein</fullName>
    </submittedName>
</protein>
<feature type="transmembrane region" description="Helical" evidence="2">
    <location>
        <begin position="98"/>
        <end position="116"/>
    </location>
</feature>
<evidence type="ECO:0000313" key="3">
    <source>
        <dbReference type="EMBL" id="GAA1738834.1"/>
    </source>
</evidence>
<dbReference type="InterPro" id="IPR010539">
    <property type="entry name" value="BaxI_1-like"/>
</dbReference>
<dbReference type="PIRSF" id="PIRSF009160">
    <property type="entry name" value="UCP009160"/>
    <property type="match status" value="1"/>
</dbReference>
<feature type="transmembrane region" description="Helical" evidence="2">
    <location>
        <begin position="220"/>
        <end position="241"/>
    </location>
</feature>
<feature type="region of interest" description="Disordered" evidence="1">
    <location>
        <begin position="1"/>
        <end position="54"/>
    </location>
</feature>
<feature type="transmembrane region" description="Helical" evidence="2">
    <location>
        <begin position="68"/>
        <end position="86"/>
    </location>
</feature>
<reference evidence="3 4" key="1">
    <citation type="journal article" date="2019" name="Int. J. Syst. Evol. Microbiol.">
        <title>The Global Catalogue of Microorganisms (GCM) 10K type strain sequencing project: providing services to taxonomists for standard genome sequencing and annotation.</title>
        <authorList>
            <consortium name="The Broad Institute Genomics Platform"/>
            <consortium name="The Broad Institute Genome Sequencing Center for Infectious Disease"/>
            <person name="Wu L."/>
            <person name="Ma J."/>
        </authorList>
    </citation>
    <scope>NUCLEOTIDE SEQUENCE [LARGE SCALE GENOMIC DNA]</scope>
    <source>
        <strain evidence="3 4">JCM 13518</strain>
    </source>
</reference>
<keyword evidence="4" id="KW-1185">Reference proteome</keyword>
<feature type="compositionally biased region" description="Polar residues" evidence="1">
    <location>
        <begin position="26"/>
        <end position="43"/>
    </location>
</feature>
<dbReference type="EMBL" id="BAAAME010000004">
    <property type="protein sequence ID" value="GAA1738834.1"/>
    <property type="molecule type" value="Genomic_DNA"/>
</dbReference>
<evidence type="ECO:0000256" key="2">
    <source>
        <dbReference type="SAM" id="Phobius"/>
    </source>
</evidence>
<feature type="transmembrane region" description="Helical" evidence="2">
    <location>
        <begin position="156"/>
        <end position="177"/>
    </location>
</feature>
<sequence>MMRADLPEGIMHSSNPVFSRNDGFNGRSSSVQTDPSQWTIDTNAQPGYAPPAGAASDRMTVDSVVEKTAITLGVLTVAAAVTWFLLGDVTATQENLQRAQMFAFGGAIIGFGLAMVNSFKKVISPALVLAYAAAEGVLVGAFSKVIASWIGDASIVFQAVLGTFVAFAGTLAAYKFFNIQVTDKFRKVVVIAGMSIVGVLLLNMVLSLTGVLESGGLRGFNALGLVVSIGLVILGTFFLILDFDFVERGVEAGLPARESWRAAFGLTVTLIWIYLEMLRILAILRGD</sequence>
<feature type="compositionally biased region" description="Low complexity" evidence="1">
    <location>
        <begin position="44"/>
        <end position="54"/>
    </location>
</feature>
<gene>
    <name evidence="3" type="ORF">GCM10009710_18930</name>
</gene>